<name>A0A8J6EAD6_ELECQ</name>
<gene>
    <name evidence="1" type="ORF">GDO78_016784</name>
</gene>
<comment type="caution">
    <text evidence="1">The sequence shown here is derived from an EMBL/GenBank/DDBJ whole genome shotgun (WGS) entry which is preliminary data.</text>
</comment>
<dbReference type="EMBL" id="WNTK01002114">
    <property type="protein sequence ID" value="KAG9466332.1"/>
    <property type="molecule type" value="Genomic_DNA"/>
</dbReference>
<evidence type="ECO:0000313" key="2">
    <source>
        <dbReference type="Proteomes" id="UP000770717"/>
    </source>
</evidence>
<reference evidence="1" key="1">
    <citation type="thesis" date="2020" institute="ProQuest LLC" country="789 East Eisenhower Parkway, Ann Arbor, MI, USA">
        <title>Comparative Genomics and Chromosome Evolution.</title>
        <authorList>
            <person name="Mudd A.B."/>
        </authorList>
    </citation>
    <scope>NUCLEOTIDE SEQUENCE</scope>
    <source>
        <strain evidence="1">HN-11 Male</strain>
        <tissue evidence="1">Kidney and liver</tissue>
    </source>
</reference>
<protein>
    <submittedName>
        <fullName evidence="1">Uncharacterized protein</fullName>
    </submittedName>
</protein>
<proteinExistence type="predicted"/>
<accession>A0A8J6EAD6</accession>
<organism evidence="1 2">
    <name type="scientific">Eleutherodactylus coqui</name>
    <name type="common">Puerto Rican coqui</name>
    <dbReference type="NCBI Taxonomy" id="57060"/>
    <lineage>
        <taxon>Eukaryota</taxon>
        <taxon>Metazoa</taxon>
        <taxon>Chordata</taxon>
        <taxon>Craniata</taxon>
        <taxon>Vertebrata</taxon>
        <taxon>Euteleostomi</taxon>
        <taxon>Amphibia</taxon>
        <taxon>Batrachia</taxon>
        <taxon>Anura</taxon>
        <taxon>Neobatrachia</taxon>
        <taxon>Hyloidea</taxon>
        <taxon>Eleutherodactylidae</taxon>
        <taxon>Eleutherodactylinae</taxon>
        <taxon>Eleutherodactylus</taxon>
        <taxon>Eleutherodactylus</taxon>
    </lineage>
</organism>
<sequence>MQSSRRPVTVGSCKRALKENKINKTRSKLPKIQSKYNSYFCNFLAPNCCYHGILSLRSSECSGMVDPVEPLEVAAINLRISIWTPASPIITTWLHISSAENLQRCD</sequence>
<dbReference type="Proteomes" id="UP000770717">
    <property type="component" value="Unassembled WGS sequence"/>
</dbReference>
<keyword evidence="2" id="KW-1185">Reference proteome</keyword>
<evidence type="ECO:0000313" key="1">
    <source>
        <dbReference type="EMBL" id="KAG9466332.1"/>
    </source>
</evidence>
<dbReference type="AlphaFoldDB" id="A0A8J6EAD6"/>